<evidence type="ECO:0000259" key="2">
    <source>
        <dbReference type="PROSITE" id="PS51737"/>
    </source>
</evidence>
<accession>A0ABV1G4E4</accession>
<keyword evidence="4" id="KW-1185">Reference proteome</keyword>
<dbReference type="EMBL" id="JBBMFF010000145">
    <property type="protein sequence ID" value="MEQ2510290.1"/>
    <property type="molecule type" value="Genomic_DNA"/>
</dbReference>
<dbReference type="InterPro" id="IPR025827">
    <property type="entry name" value="Zn_ribbon_recom_dom"/>
</dbReference>
<evidence type="ECO:0000313" key="3">
    <source>
        <dbReference type="EMBL" id="MEQ2510290.1"/>
    </source>
</evidence>
<reference evidence="3 4" key="1">
    <citation type="submission" date="2024-03" db="EMBL/GenBank/DDBJ databases">
        <title>Human intestinal bacterial collection.</title>
        <authorList>
            <person name="Pauvert C."/>
            <person name="Hitch T.C.A."/>
            <person name="Clavel T."/>
        </authorList>
    </citation>
    <scope>NUCLEOTIDE SEQUENCE [LARGE SCALE GENOMIC DNA]</scope>
    <source>
        <strain evidence="3 4">CLA-AA-H192</strain>
    </source>
</reference>
<comment type="caution">
    <text evidence="3">The sequence shown here is derived from an EMBL/GenBank/DDBJ whole genome shotgun (WGS) entry which is preliminary data.</text>
</comment>
<dbReference type="Pfam" id="PF00239">
    <property type="entry name" value="Resolvase"/>
    <property type="match status" value="1"/>
</dbReference>
<dbReference type="PANTHER" id="PTHR30461:SF23">
    <property type="entry name" value="DNA RECOMBINASE-RELATED"/>
    <property type="match status" value="1"/>
</dbReference>
<dbReference type="SMART" id="SM00857">
    <property type="entry name" value="Resolvase"/>
    <property type="match status" value="1"/>
</dbReference>
<feature type="compositionally biased region" description="Basic residues" evidence="1">
    <location>
        <begin position="1"/>
        <end position="16"/>
    </location>
</feature>
<organism evidence="3 4">
    <name type="scientific">Faecousia intestinalis</name>
    <dbReference type="NCBI Taxonomy" id="3133167"/>
    <lineage>
        <taxon>Bacteria</taxon>
        <taxon>Bacillati</taxon>
        <taxon>Bacillota</taxon>
        <taxon>Clostridia</taxon>
        <taxon>Eubacteriales</taxon>
        <taxon>Oscillospiraceae</taxon>
        <taxon>Faecousia</taxon>
    </lineage>
</organism>
<dbReference type="InterPro" id="IPR038109">
    <property type="entry name" value="DNA_bind_recomb_sf"/>
</dbReference>
<gene>
    <name evidence="3" type="ORF">WMO66_03335</name>
</gene>
<protein>
    <submittedName>
        <fullName evidence="3">Recombinase family protein</fullName>
    </submittedName>
</protein>
<dbReference type="Proteomes" id="UP001491552">
    <property type="component" value="Unassembled WGS sequence"/>
</dbReference>
<dbReference type="InterPro" id="IPR011109">
    <property type="entry name" value="DNA_bind_recombinase_dom"/>
</dbReference>
<dbReference type="SUPFAM" id="SSF53041">
    <property type="entry name" value="Resolvase-like"/>
    <property type="match status" value="1"/>
</dbReference>
<feature type="domain" description="Recombinase" evidence="2">
    <location>
        <begin position="175"/>
        <end position="281"/>
    </location>
</feature>
<dbReference type="Pfam" id="PF13408">
    <property type="entry name" value="Zn_ribbon_recom"/>
    <property type="match status" value="1"/>
</dbReference>
<dbReference type="Gene3D" id="3.40.50.1390">
    <property type="entry name" value="Resolvase, N-terminal catalytic domain"/>
    <property type="match status" value="1"/>
</dbReference>
<dbReference type="RefSeq" id="WP_349134994.1">
    <property type="nucleotide sequence ID" value="NZ_JBBMFF010000145.1"/>
</dbReference>
<name>A0ABV1G4E4_9FIRM</name>
<feature type="region of interest" description="Disordered" evidence="1">
    <location>
        <begin position="1"/>
        <end position="20"/>
    </location>
</feature>
<dbReference type="Pfam" id="PF07508">
    <property type="entry name" value="Recombinase"/>
    <property type="match status" value="1"/>
</dbReference>
<dbReference type="Gene3D" id="3.90.1750.20">
    <property type="entry name" value="Putative Large Serine Recombinase, Chain B, Domain 2"/>
    <property type="match status" value="1"/>
</dbReference>
<dbReference type="CDD" id="cd00338">
    <property type="entry name" value="Ser_Recombinase"/>
    <property type="match status" value="1"/>
</dbReference>
<dbReference type="PROSITE" id="PS51737">
    <property type="entry name" value="RECOMBINASE_DNA_BIND"/>
    <property type="match status" value="1"/>
</dbReference>
<sequence>MPRKPAKHPAKPKRGKKLEIEEPGVLYGRYSSHNQKDISVEQQFEKGYELAAEYGIRIIDTYADRAVSGRTDKRRDFQRMMTDAAKGKFRYVIAWKSNRMGRNMLEALINEARLQDLGVRVLYVEEDFDDTAAGRFAARSMMNVNQFYSENMAEDIKRGLYDNAANCMVANGHLPYGYKADETLHYAIDEPKAAVIREIFTRVSCGEAFVDIMASLNVRGIKTSYGRPWGRSSFQKILSNERYRGIYIYGDVRKEGGIPRIISDELYFKVQEVITTKKNPQGRHRVNGDYLLTGKLFCGHCKSPMTGVSGTGRSGNLHYYYVCQKRRTEKTCDKKNVRRDEIELQVAQAIKDYALKDDVIEWIADSTVAYNERKEAESKVGILEDQLAGTEHGIKNIMSAIEQGIITETTKSRLVELESERATIKANIAAARADIVTVSRDDIISGLEMFRDGDVHDKKYQARLFDTFLVAVYAYDDDLRLVFSFSGNKNTIQIPIESAVNAVENNEAECSFKLCSAPPEKSTCVSKCFFQRNPPFRVGEIPLRGVIYACG</sequence>
<dbReference type="PANTHER" id="PTHR30461">
    <property type="entry name" value="DNA-INVERTASE FROM LAMBDOID PROPHAGE"/>
    <property type="match status" value="1"/>
</dbReference>
<dbReference type="InterPro" id="IPR036162">
    <property type="entry name" value="Resolvase-like_N_sf"/>
</dbReference>
<dbReference type="InterPro" id="IPR050639">
    <property type="entry name" value="SSR_resolvase"/>
</dbReference>
<evidence type="ECO:0000256" key="1">
    <source>
        <dbReference type="SAM" id="MobiDB-lite"/>
    </source>
</evidence>
<evidence type="ECO:0000313" key="4">
    <source>
        <dbReference type="Proteomes" id="UP001491552"/>
    </source>
</evidence>
<feature type="non-terminal residue" evidence="3">
    <location>
        <position position="551"/>
    </location>
</feature>
<proteinExistence type="predicted"/>
<dbReference type="InterPro" id="IPR006119">
    <property type="entry name" value="Resolv_N"/>
</dbReference>